<dbReference type="EMBL" id="JAUDFV010000152">
    <property type="protein sequence ID" value="KAL2718405.1"/>
    <property type="molecule type" value="Genomic_DNA"/>
</dbReference>
<protein>
    <submittedName>
        <fullName evidence="2">Tyrosine-protein kinase receptor torso-like isoform X1</fullName>
    </submittedName>
</protein>
<proteinExistence type="predicted"/>
<dbReference type="Proteomes" id="UP001607302">
    <property type="component" value="Unassembled WGS sequence"/>
</dbReference>
<feature type="transmembrane region" description="Helical" evidence="1">
    <location>
        <begin position="13"/>
        <end position="31"/>
    </location>
</feature>
<accession>A0ABD2AF04</accession>
<sequence>MNQEKQGWHKDDVLITMINNYIFLSILLLMTSTKYHHRSLSVNAFQVDDCLALCSNKSCENACYHNEKGSY</sequence>
<evidence type="ECO:0000313" key="2">
    <source>
        <dbReference type="EMBL" id="KAL2718405.1"/>
    </source>
</evidence>
<keyword evidence="1" id="KW-1133">Transmembrane helix</keyword>
<evidence type="ECO:0000256" key="1">
    <source>
        <dbReference type="SAM" id="Phobius"/>
    </source>
</evidence>
<keyword evidence="1" id="KW-0812">Transmembrane</keyword>
<comment type="caution">
    <text evidence="2">The sequence shown here is derived from an EMBL/GenBank/DDBJ whole genome shotgun (WGS) entry which is preliminary data.</text>
</comment>
<keyword evidence="3" id="KW-1185">Reference proteome</keyword>
<gene>
    <name evidence="2" type="ORF">V1478_012281</name>
</gene>
<organism evidence="2 3">
    <name type="scientific">Vespula squamosa</name>
    <name type="common">Southern yellow jacket</name>
    <name type="synonym">Wasp</name>
    <dbReference type="NCBI Taxonomy" id="30214"/>
    <lineage>
        <taxon>Eukaryota</taxon>
        <taxon>Metazoa</taxon>
        <taxon>Ecdysozoa</taxon>
        <taxon>Arthropoda</taxon>
        <taxon>Hexapoda</taxon>
        <taxon>Insecta</taxon>
        <taxon>Pterygota</taxon>
        <taxon>Neoptera</taxon>
        <taxon>Endopterygota</taxon>
        <taxon>Hymenoptera</taxon>
        <taxon>Apocrita</taxon>
        <taxon>Aculeata</taxon>
        <taxon>Vespoidea</taxon>
        <taxon>Vespidae</taxon>
        <taxon>Vespinae</taxon>
        <taxon>Vespula</taxon>
    </lineage>
</organism>
<reference evidence="2 3" key="1">
    <citation type="journal article" date="2024" name="Ann. Entomol. Soc. Am.">
        <title>Genomic analyses of the southern and eastern yellowjacket wasps (Hymenoptera: Vespidae) reveal evolutionary signatures of social life.</title>
        <authorList>
            <person name="Catto M.A."/>
            <person name="Caine P.B."/>
            <person name="Orr S.E."/>
            <person name="Hunt B.G."/>
            <person name="Goodisman M.A.D."/>
        </authorList>
    </citation>
    <scope>NUCLEOTIDE SEQUENCE [LARGE SCALE GENOMIC DNA]</scope>
    <source>
        <strain evidence="2">233</strain>
        <tissue evidence="2">Head and thorax</tissue>
    </source>
</reference>
<name>A0ABD2AF04_VESSQ</name>
<evidence type="ECO:0000313" key="3">
    <source>
        <dbReference type="Proteomes" id="UP001607302"/>
    </source>
</evidence>
<keyword evidence="1" id="KW-0472">Membrane</keyword>
<dbReference type="AlphaFoldDB" id="A0ABD2AF04"/>